<dbReference type="NCBIfam" id="TIGR00675">
    <property type="entry name" value="dcm"/>
    <property type="match status" value="1"/>
</dbReference>
<dbReference type="PROSITE" id="PS00094">
    <property type="entry name" value="C5_MTASE_1"/>
    <property type="match status" value="1"/>
</dbReference>
<dbReference type="PRINTS" id="PR00105">
    <property type="entry name" value="C5METTRFRASE"/>
</dbReference>
<keyword evidence="2 5" id="KW-0808">Transferase</keyword>
<evidence type="ECO:0000256" key="5">
    <source>
        <dbReference type="PROSITE-ProRule" id="PRU01016"/>
    </source>
</evidence>
<evidence type="ECO:0000256" key="6">
    <source>
        <dbReference type="RuleBase" id="RU000416"/>
    </source>
</evidence>
<dbReference type="GO" id="GO:0003886">
    <property type="term" value="F:DNA (cytosine-5-)-methyltransferase activity"/>
    <property type="evidence" value="ECO:0007669"/>
    <property type="project" value="UniProtKB-EC"/>
</dbReference>
<dbReference type="Pfam" id="PF00145">
    <property type="entry name" value="DNA_methylase"/>
    <property type="match status" value="1"/>
</dbReference>
<dbReference type="InterPro" id="IPR029063">
    <property type="entry name" value="SAM-dependent_MTases_sf"/>
</dbReference>
<comment type="similarity">
    <text evidence="5 6">Belongs to the class I-like SAM-binding methyltransferase superfamily. C5-methyltransferase family.</text>
</comment>
<keyword evidence="1 5" id="KW-0489">Methyltransferase</keyword>
<keyword evidence="9" id="KW-1185">Reference proteome</keyword>
<keyword evidence="3 5" id="KW-0949">S-adenosyl-L-methionine</keyword>
<name>A0ABU5J1J2_9BACI</name>
<keyword evidence="4" id="KW-0680">Restriction system</keyword>
<dbReference type="PROSITE" id="PS51679">
    <property type="entry name" value="SAM_MT_C5"/>
    <property type="match status" value="1"/>
</dbReference>
<evidence type="ECO:0000256" key="2">
    <source>
        <dbReference type="ARBA" id="ARBA00022679"/>
    </source>
</evidence>
<dbReference type="SUPFAM" id="SSF53335">
    <property type="entry name" value="S-adenosyl-L-methionine-dependent methyltransferases"/>
    <property type="match status" value="1"/>
</dbReference>
<accession>A0ABU5J1J2</accession>
<evidence type="ECO:0000256" key="7">
    <source>
        <dbReference type="RuleBase" id="RU000417"/>
    </source>
</evidence>
<dbReference type="InterPro" id="IPR018117">
    <property type="entry name" value="C5_DNA_meth_AS"/>
</dbReference>
<comment type="caution">
    <text evidence="8">The sequence shown here is derived from an EMBL/GenBank/DDBJ whole genome shotgun (WGS) entry which is preliminary data.</text>
</comment>
<feature type="active site" evidence="5">
    <location>
        <position position="91"/>
    </location>
</feature>
<comment type="catalytic activity">
    <reaction evidence="7">
        <text>a 2'-deoxycytidine in DNA + S-adenosyl-L-methionine = a 5-methyl-2'-deoxycytidine in DNA + S-adenosyl-L-homocysteine + H(+)</text>
        <dbReference type="Rhea" id="RHEA:13681"/>
        <dbReference type="Rhea" id="RHEA-COMP:11369"/>
        <dbReference type="Rhea" id="RHEA-COMP:11370"/>
        <dbReference type="ChEBI" id="CHEBI:15378"/>
        <dbReference type="ChEBI" id="CHEBI:57856"/>
        <dbReference type="ChEBI" id="CHEBI:59789"/>
        <dbReference type="ChEBI" id="CHEBI:85452"/>
        <dbReference type="ChEBI" id="CHEBI:85454"/>
        <dbReference type="EC" id="2.1.1.37"/>
    </reaction>
</comment>
<evidence type="ECO:0000256" key="3">
    <source>
        <dbReference type="ARBA" id="ARBA00022691"/>
    </source>
</evidence>
<proteinExistence type="inferred from homology"/>
<dbReference type="GO" id="GO:0032259">
    <property type="term" value="P:methylation"/>
    <property type="evidence" value="ECO:0007669"/>
    <property type="project" value="UniProtKB-KW"/>
</dbReference>
<evidence type="ECO:0000256" key="4">
    <source>
        <dbReference type="ARBA" id="ARBA00022747"/>
    </source>
</evidence>
<evidence type="ECO:0000256" key="1">
    <source>
        <dbReference type="ARBA" id="ARBA00022603"/>
    </source>
</evidence>
<gene>
    <name evidence="8" type="primary">dcm</name>
    <name evidence="8" type="ORF">SM124_16255</name>
</gene>
<dbReference type="InterPro" id="IPR001525">
    <property type="entry name" value="C5_MeTfrase"/>
</dbReference>
<protein>
    <recommendedName>
        <fullName evidence="7">Cytosine-specific methyltransferase</fullName>
        <ecNumber evidence="7">2.1.1.37</ecNumber>
    </recommendedName>
</protein>
<dbReference type="PANTHER" id="PTHR46098:SF1">
    <property type="entry name" value="TRNA (CYTOSINE(38)-C(5))-METHYLTRANSFERASE"/>
    <property type="match status" value="1"/>
</dbReference>
<dbReference type="Proteomes" id="UP001290455">
    <property type="component" value="Unassembled WGS sequence"/>
</dbReference>
<dbReference type="Gene3D" id="3.40.50.150">
    <property type="entry name" value="Vaccinia Virus protein VP39"/>
    <property type="match status" value="1"/>
</dbReference>
<organism evidence="8 9">
    <name type="scientific">Robertmurraya mangrovi</name>
    <dbReference type="NCBI Taxonomy" id="3098077"/>
    <lineage>
        <taxon>Bacteria</taxon>
        <taxon>Bacillati</taxon>
        <taxon>Bacillota</taxon>
        <taxon>Bacilli</taxon>
        <taxon>Bacillales</taxon>
        <taxon>Bacillaceae</taxon>
        <taxon>Robertmurraya</taxon>
    </lineage>
</organism>
<evidence type="ECO:0000313" key="9">
    <source>
        <dbReference type="Proteomes" id="UP001290455"/>
    </source>
</evidence>
<dbReference type="EMBL" id="JAXOFX010000012">
    <property type="protein sequence ID" value="MDZ5473271.1"/>
    <property type="molecule type" value="Genomic_DNA"/>
</dbReference>
<evidence type="ECO:0000313" key="8">
    <source>
        <dbReference type="EMBL" id="MDZ5473271.1"/>
    </source>
</evidence>
<dbReference type="InterPro" id="IPR050750">
    <property type="entry name" value="C5-MTase"/>
</dbReference>
<dbReference type="PANTHER" id="PTHR46098">
    <property type="entry name" value="TRNA (CYTOSINE(38)-C(5))-METHYLTRANSFERASE"/>
    <property type="match status" value="1"/>
</dbReference>
<dbReference type="RefSeq" id="WP_322447569.1">
    <property type="nucleotide sequence ID" value="NZ_JAXOFX010000012.1"/>
</dbReference>
<reference evidence="8 9" key="1">
    <citation type="submission" date="2023-11" db="EMBL/GenBank/DDBJ databases">
        <title>Bacillus jintuensis, isolated from a mudflat on the Beibu Gulf coast.</title>
        <authorList>
            <person name="Li M."/>
        </authorList>
    </citation>
    <scope>NUCLEOTIDE SEQUENCE [LARGE SCALE GENOMIC DNA]</scope>
    <source>
        <strain evidence="8 9">31A1R</strain>
    </source>
</reference>
<sequence>MILNIFSMFDGVGGFIVGLNDANNSIGKEVFKTTYSNQFEPSRKAQDAYEVGVYRFPQVNHLPDDIMTVSDDKFKVMRENNVNMIVGGFPCQDYSVARSLKDEQGIQGKKGVLFWEIIRATKIIQPKYLILENVDRLLKSPSKQRGRDFAVMLGAFNKMGYSVEWRVINAADYGRSQRRRRVFFFVYKNDTNWAKHLDEFYNDDNSNQGSLDDFVENPHQYDDYIFSNGLFARQFPIHSEPKVDGNKVRRASHWLGNDVDYDDYILNISDNFTGTIWNTGIMRHGKYFTIDTTPEIEEPMTLGEVVGKAKDEFIAKFEDINLGHSEYKKYIERYIIKDKDKILKFQQLRDAKRIPRTRPDGSEYFYSEGAMSPYDSFSLPARTMLTSEGSVNRSTHLLFENGEYRLLTPNEAEILQDFPLDWTKYKQNEETKEILEVSDRMRMFFMGNALVTGIVKRIGIGLNHIVEEFQA</sequence>
<dbReference type="EC" id="2.1.1.37" evidence="7"/>